<dbReference type="InterPro" id="IPR045851">
    <property type="entry name" value="AMP-bd_C_sf"/>
</dbReference>
<keyword evidence="2" id="KW-0436">Ligase</keyword>
<dbReference type="InterPro" id="IPR009081">
    <property type="entry name" value="PP-bd_ACP"/>
</dbReference>
<evidence type="ECO:0000259" key="6">
    <source>
        <dbReference type="Pfam" id="PF13193"/>
    </source>
</evidence>
<comment type="caution">
    <text evidence="7">The sequence shown here is derived from an EMBL/GenBank/DDBJ whole genome shotgun (WGS) entry which is preliminary data.</text>
</comment>
<dbReference type="PANTHER" id="PTHR45527:SF10">
    <property type="entry name" value="PYOCHELIN SYNTHASE PCHF"/>
    <property type="match status" value="1"/>
</dbReference>
<reference evidence="7 8" key="1">
    <citation type="submission" date="2024-02" db="EMBL/GenBank/DDBJ databases">
        <authorList>
            <person name="Grouzdev D."/>
        </authorList>
    </citation>
    <scope>NUCLEOTIDE SEQUENCE [LARGE SCALE GENOMIC DNA]</scope>
    <source>
        <strain evidence="7 8">9N</strain>
    </source>
</reference>
<dbReference type="Pfam" id="PF00668">
    <property type="entry name" value="Condensation"/>
    <property type="match status" value="2"/>
</dbReference>
<dbReference type="RefSeq" id="WP_332079937.1">
    <property type="nucleotide sequence ID" value="NZ_JAZHYN010000001.1"/>
</dbReference>
<dbReference type="SUPFAM" id="SSF52777">
    <property type="entry name" value="CoA-dependent acyltransferases"/>
    <property type="match status" value="4"/>
</dbReference>
<evidence type="ECO:0000259" key="4">
    <source>
        <dbReference type="Pfam" id="PF00550"/>
    </source>
</evidence>
<evidence type="ECO:0000259" key="3">
    <source>
        <dbReference type="Pfam" id="PF00501"/>
    </source>
</evidence>
<dbReference type="PROSITE" id="PS00455">
    <property type="entry name" value="AMP_BINDING"/>
    <property type="match status" value="1"/>
</dbReference>
<evidence type="ECO:0000256" key="1">
    <source>
        <dbReference type="ARBA" id="ARBA00004924"/>
    </source>
</evidence>
<feature type="domain" description="AMP-dependent synthetase/ligase" evidence="3">
    <location>
        <begin position="937"/>
        <end position="1273"/>
    </location>
</feature>
<comment type="pathway">
    <text evidence="1">Siderophore biosynthesis.</text>
</comment>
<organism evidence="7 8">
    <name type="scientific">Methylocystis borbori</name>
    <dbReference type="NCBI Taxonomy" id="3118750"/>
    <lineage>
        <taxon>Bacteria</taxon>
        <taxon>Pseudomonadati</taxon>
        <taxon>Pseudomonadota</taxon>
        <taxon>Alphaproteobacteria</taxon>
        <taxon>Hyphomicrobiales</taxon>
        <taxon>Methylocystaceae</taxon>
        <taxon>Methylocystis</taxon>
    </lineage>
</organism>
<feature type="domain" description="Carrier" evidence="4">
    <location>
        <begin position="1443"/>
        <end position="1509"/>
    </location>
</feature>
<dbReference type="InterPro" id="IPR057737">
    <property type="entry name" value="Condensation_MtbB-like"/>
</dbReference>
<dbReference type="PANTHER" id="PTHR45527">
    <property type="entry name" value="NONRIBOSOMAL PEPTIDE SYNTHETASE"/>
    <property type="match status" value="1"/>
</dbReference>
<evidence type="ECO:0000259" key="5">
    <source>
        <dbReference type="Pfam" id="PF00668"/>
    </source>
</evidence>
<protein>
    <submittedName>
        <fullName evidence="7">Amino acid adenylation domain-containing protein</fullName>
    </submittedName>
</protein>
<dbReference type="InterPro" id="IPR020845">
    <property type="entry name" value="AMP-binding_CS"/>
</dbReference>
<dbReference type="Pfam" id="PF00550">
    <property type="entry name" value="PP-binding"/>
    <property type="match status" value="1"/>
</dbReference>
<dbReference type="Pfam" id="PF13193">
    <property type="entry name" value="AMP-binding_C"/>
    <property type="match status" value="1"/>
</dbReference>
<dbReference type="CDD" id="cd19535">
    <property type="entry name" value="Cyc_NRPS"/>
    <property type="match status" value="1"/>
</dbReference>
<dbReference type="NCBIfam" id="TIGR01733">
    <property type="entry name" value="AA-adenyl-dom"/>
    <property type="match status" value="1"/>
</dbReference>
<dbReference type="InterPro" id="IPR042099">
    <property type="entry name" value="ANL_N_sf"/>
</dbReference>
<accession>A0ABU7XCD1</accession>
<evidence type="ECO:0000313" key="7">
    <source>
        <dbReference type="EMBL" id="MEF3365040.1"/>
    </source>
</evidence>
<evidence type="ECO:0000313" key="8">
    <source>
        <dbReference type="Proteomes" id="UP001350748"/>
    </source>
</evidence>
<name>A0ABU7XCD1_9HYPH</name>
<dbReference type="Gene3D" id="3.40.50.12780">
    <property type="entry name" value="N-terminal domain of ligase-like"/>
    <property type="match status" value="1"/>
</dbReference>
<gene>
    <name evidence="7" type="ORF">V3H18_00675</name>
</gene>
<dbReference type="Gene3D" id="3.30.300.30">
    <property type="match status" value="1"/>
</dbReference>
<dbReference type="Gene3D" id="3.30.559.10">
    <property type="entry name" value="Chloramphenicol acetyltransferase-like domain"/>
    <property type="match status" value="2"/>
</dbReference>
<dbReference type="InterPro" id="IPR025110">
    <property type="entry name" value="AMP-bd_C"/>
</dbReference>
<dbReference type="InterPro" id="IPR000873">
    <property type="entry name" value="AMP-dep_synth/lig_dom"/>
</dbReference>
<evidence type="ECO:0000256" key="2">
    <source>
        <dbReference type="ARBA" id="ARBA00022598"/>
    </source>
</evidence>
<dbReference type="InterPro" id="IPR023213">
    <property type="entry name" value="CAT-like_dom_sf"/>
</dbReference>
<dbReference type="Proteomes" id="UP001350748">
    <property type="component" value="Unassembled WGS sequence"/>
</dbReference>
<dbReference type="EMBL" id="JAZHYN010000001">
    <property type="protein sequence ID" value="MEF3365040.1"/>
    <property type="molecule type" value="Genomic_DNA"/>
</dbReference>
<dbReference type="Pfam" id="PF00501">
    <property type="entry name" value="AMP-binding"/>
    <property type="match status" value="1"/>
</dbReference>
<feature type="domain" description="Condensation" evidence="5">
    <location>
        <begin position="508"/>
        <end position="899"/>
    </location>
</feature>
<dbReference type="InterPro" id="IPR001242">
    <property type="entry name" value="Condensation_dom"/>
</dbReference>
<sequence length="1511" mass="167034">MRELTPIQAAYWVGRQSGAALGGVAAHLYAEFDSVGLSVDRLRMAVKRLYDAHPMLRLRITDEGLQTVEAPCDRHELHVDDMREFSQEESERSLTTKRLAKTNQQLDLYRGQAADLSLSLLPGERRRLHVDTDMIAVDPPSFRLLMEDLARFYEEPRQLAQASSCYFDYLERMRSDADLNLRRERDRNWWRPRIGQIPPAPPLPRSAHGASTVLSKSFAAQLGPEERRVFERTARKHRLTPSMLALGLFAGLLGAGTGAARFRLNAPMFQRNGYVEGVDQIIGEFSNLLILSVDLKEGESLGALCARLAEETTQLISHSGYPGVSVMRDLSRRHGGMELAPVVFTAGLDIGGELFSEGVTRLFGEMSWVISQAPQVALDAQIVSAYGGILINWDVRLDAIPKSWIEDMFEAYVASIRHIARAPEVIEQPFDQFLSRLNGKNAASVERRNGNAVAARLIDRKGVATTNSLGDGELSSASEGKIMERALTPLQQAYLLGRSEHLPLGGVAMQEFREYRGRIEADELRRRLHELVRRHECLRTRIDPHRLTQSVSEKPVVNLEEVDLRGLSSAEASERIDALREEYAHRLHDLRLSPWRMLMFRLPEGEGSDAYNCAIFACFDALIMDGRSIATIMVELFDANKGGKLRPAALLGQQNSAAIAPQRSEDAAYWTQKLHAIAGPPRLPWKRPLETITVSRYARDTLTISRADFAKLAKIGASQNLFRNSILSAAILETLSRWMSEGALCVGVPVAPPTGDMGNASTFIAVNYDLREGSFLERARLLQEDTLEALEHLSFSGVDINRLLLSRNGGGVALPMIVTNGLSWETLGDDSPIRLHAGLTQTPQVAMDIRMSLDEGGNLLLCVDYARQAIDKEVVRDILQAIDKTIGAVCRRGALEVKAQDFLDYAHYRYNGAESDFVCSGFLERIARNLFGGALAKNALVCGDRRISYSELGQSVARVMQSLRDRGLARGKVVAICLPRSPEHVMVSVACSLMGIIWVPVDASSPPERMRYLLENCLPDLVVSLGEIDKVDAVTPQRLLDAKAIDDQARIIESLSELSQSDDPAYYLYTSGTTGKPKCVSLSNKATSNVIGRTLEEWRIDAADVFISVTPLHHDMSVFDVFGSLTAGATLVIPGPGEDKDAIRWSQLVKEHCVSIWSSVPAILEMLLSCSCGDELRSLKLIAQGGDYIKPAVIAQLRRLDPNLRLFSLGGPTETTIWSIWHEITDADIDVIPYGRPLPANRYFVVNEANDHCPPQVVGRIYTAGVNVAIGYLENGVVNQNDFVTIADEQGKPVRAFRTCDQGYYRKDGVLIFASRISGYVKVRGVRVSLPDIENELTGHDSIKQALVVDYGAEKMGEAAIGALYVAKNDVEIPAAELRSFARLHLPESHIPTRFLRVQELPLSANGKPDRRQARELLAVSQDAERAETKRGVALEGVSPHGDRILEIYQSVIGVSSRDAPAESADFLTMGLLPSHLKKIASRINEEFGVDLSPALLVRCRNARQVAQLFS</sequence>
<dbReference type="Gene3D" id="3.30.559.30">
    <property type="entry name" value="Nonribosomal peptide synthetase, condensation domain"/>
    <property type="match status" value="2"/>
</dbReference>
<dbReference type="InterPro" id="IPR010071">
    <property type="entry name" value="AA_adenyl_dom"/>
</dbReference>
<proteinExistence type="predicted"/>
<feature type="domain" description="AMP-binding enzyme C-terminal" evidence="6">
    <location>
        <begin position="1333"/>
        <end position="1408"/>
    </location>
</feature>
<dbReference type="SUPFAM" id="SSF56801">
    <property type="entry name" value="Acetyl-CoA synthetase-like"/>
    <property type="match status" value="1"/>
</dbReference>
<feature type="domain" description="Condensation" evidence="5">
    <location>
        <begin position="3"/>
        <end position="335"/>
    </location>
</feature>
<keyword evidence="8" id="KW-1185">Reference proteome</keyword>